<proteinExistence type="predicted"/>
<reference evidence="1 2" key="1">
    <citation type="submission" date="2016-07" db="EMBL/GenBank/DDBJ databases">
        <title>Multiple horizontal gene transfer events from other fungi enriched the ability of initially mycotrophic Trichoderma (Ascomycota) to feed on dead plant biomass.</title>
        <authorList>
            <consortium name="DOE Joint Genome Institute"/>
            <person name="Aerts A."/>
            <person name="Atanasova L."/>
            <person name="Chenthamara K."/>
            <person name="Zhang J."/>
            <person name="Grujic M."/>
            <person name="Henrissat B."/>
            <person name="Kuo A."/>
            <person name="Salamov A."/>
            <person name="Lipzen A."/>
            <person name="Labutti K."/>
            <person name="Barry K."/>
            <person name="Miao Y."/>
            <person name="Rahimi M.J."/>
            <person name="Shen Q."/>
            <person name="Grigoriev I.V."/>
            <person name="Kubicek C.P."/>
            <person name="Druzhinina I.S."/>
        </authorList>
    </citation>
    <scope>NUCLEOTIDE SEQUENCE [LARGE SCALE GENOMIC DNA]</scope>
    <source>
        <strain evidence="1 2">ATCC 18648</strain>
    </source>
</reference>
<dbReference type="EMBL" id="KZ679137">
    <property type="protein sequence ID" value="PTB74090.1"/>
    <property type="molecule type" value="Genomic_DNA"/>
</dbReference>
<keyword evidence="2" id="KW-1185">Reference proteome</keyword>
<evidence type="ECO:0000313" key="1">
    <source>
        <dbReference type="EMBL" id="PTB74090.1"/>
    </source>
</evidence>
<name>A0A2T4BXN0_TRILO</name>
<accession>A0A2T4BXN0</accession>
<organism evidence="1 2">
    <name type="scientific">Trichoderma longibrachiatum ATCC 18648</name>
    <dbReference type="NCBI Taxonomy" id="983965"/>
    <lineage>
        <taxon>Eukaryota</taxon>
        <taxon>Fungi</taxon>
        <taxon>Dikarya</taxon>
        <taxon>Ascomycota</taxon>
        <taxon>Pezizomycotina</taxon>
        <taxon>Sordariomycetes</taxon>
        <taxon>Hypocreomycetidae</taxon>
        <taxon>Hypocreales</taxon>
        <taxon>Hypocreaceae</taxon>
        <taxon>Trichoderma</taxon>
    </lineage>
</organism>
<sequence length="71" mass="7919">MAYLTIRCLAAQGTRARWKGGCCESMPHSVGKQIPFRYPITSVDNIEIVVQAQIPITRHLRGLLDVTVPKI</sequence>
<evidence type="ECO:0000313" key="2">
    <source>
        <dbReference type="Proteomes" id="UP000240760"/>
    </source>
</evidence>
<gene>
    <name evidence="1" type="ORF">M440DRAFT_1404306</name>
</gene>
<dbReference type="AlphaFoldDB" id="A0A2T4BXN0"/>
<dbReference type="Proteomes" id="UP000240760">
    <property type="component" value="Unassembled WGS sequence"/>
</dbReference>
<protein>
    <submittedName>
        <fullName evidence="1">Uncharacterized protein</fullName>
    </submittedName>
</protein>